<dbReference type="eggNOG" id="KOG4118">
    <property type="taxonomic scope" value="Eukaryota"/>
</dbReference>
<dbReference type="InParanoid" id="G1TSM1"/>
<reference evidence="2 3" key="1">
    <citation type="journal article" date="2011" name="Nature">
        <title>A high-resolution map of human evolutionary constraint using 29 mammals.</title>
        <authorList>
            <person name="Lindblad-Toh K."/>
            <person name="Garber M."/>
            <person name="Zuk O."/>
            <person name="Lin M.F."/>
            <person name="Parker B.J."/>
            <person name="Washietl S."/>
            <person name="Kheradpour P."/>
            <person name="Ernst J."/>
            <person name="Jordan G."/>
            <person name="Mauceli E."/>
            <person name="Ward L.D."/>
            <person name="Lowe C.B."/>
            <person name="Holloway A.K."/>
            <person name="Clamp M."/>
            <person name="Gnerre S."/>
            <person name="Alfoldi J."/>
            <person name="Beal K."/>
            <person name="Chang J."/>
            <person name="Clawson H."/>
            <person name="Cuff J."/>
            <person name="Di Palma F."/>
            <person name="Fitzgerald S."/>
            <person name="Flicek P."/>
            <person name="Guttman M."/>
            <person name="Hubisz M.J."/>
            <person name="Jaffe D.B."/>
            <person name="Jungreis I."/>
            <person name="Kent W.J."/>
            <person name="Kostka D."/>
            <person name="Lara M."/>
            <person name="Martins A.L."/>
            <person name="Massingham T."/>
            <person name="Moltke I."/>
            <person name="Raney B.J."/>
            <person name="Rasmussen M.D."/>
            <person name="Robinson J."/>
            <person name="Stark A."/>
            <person name="Vilella A.J."/>
            <person name="Wen J."/>
            <person name="Xie X."/>
            <person name="Zody M.C."/>
            <person name="Baldwin J."/>
            <person name="Bloom T."/>
            <person name="Chin C.W."/>
            <person name="Heiman D."/>
            <person name="Nicol R."/>
            <person name="Nusbaum C."/>
            <person name="Young S."/>
            <person name="Wilkinson J."/>
            <person name="Worley K.C."/>
            <person name="Kovar C.L."/>
            <person name="Muzny D.M."/>
            <person name="Gibbs R.A."/>
            <person name="Cree A."/>
            <person name="Dihn H.H."/>
            <person name="Fowler G."/>
            <person name="Jhangiani S."/>
            <person name="Joshi V."/>
            <person name="Lee S."/>
            <person name="Lewis L.R."/>
            <person name="Nazareth L.V."/>
            <person name="Okwuonu G."/>
            <person name="Santibanez J."/>
            <person name="Warren W.C."/>
            <person name="Mardis E.R."/>
            <person name="Weinstock G.M."/>
            <person name="Wilson R.K."/>
            <person name="Delehaunty K."/>
            <person name="Dooling D."/>
            <person name="Fronik C."/>
            <person name="Fulton L."/>
            <person name="Fulton B."/>
            <person name="Graves T."/>
            <person name="Minx P."/>
            <person name="Sodergren E."/>
            <person name="Birney E."/>
            <person name="Margulies E.H."/>
            <person name="Herrero J."/>
            <person name="Green E.D."/>
            <person name="Haussler D."/>
            <person name="Siepel A."/>
            <person name="Goldman N."/>
            <person name="Pollard K.S."/>
            <person name="Pedersen J.S."/>
            <person name="Lander E.S."/>
            <person name="Kellis M."/>
        </authorList>
    </citation>
    <scope>NUCLEOTIDE SEQUENCE [LARGE SCALE GENOMIC DNA]</scope>
    <source>
        <strain evidence="2 3">Thorbecke inbred</strain>
    </source>
</reference>
<dbReference type="Proteomes" id="UP000001811">
    <property type="component" value="Chromosome 18"/>
</dbReference>
<sequence>MAHGEEDSVSANNAKKQAVRKKRGHDQKAAATATLIYTCNKPAAAFLTNC</sequence>
<proteinExistence type="predicted"/>
<accession>G1TSM1</accession>
<name>G1TSM1_RABIT</name>
<reference evidence="2" key="3">
    <citation type="submission" date="2025-09" db="UniProtKB">
        <authorList>
            <consortium name="Ensembl"/>
        </authorList>
    </citation>
    <scope>IDENTIFICATION</scope>
    <source>
        <strain evidence="2">Thorbecke</strain>
    </source>
</reference>
<dbReference type="EMBL" id="AAGW02037066">
    <property type="status" value="NOT_ANNOTATED_CDS"/>
    <property type="molecule type" value="Genomic_DNA"/>
</dbReference>
<evidence type="ECO:0000313" key="3">
    <source>
        <dbReference type="Proteomes" id="UP000001811"/>
    </source>
</evidence>
<dbReference type="Ensembl" id="ENSOCUT00000031663.2">
    <property type="protein sequence ID" value="ENSOCUP00000020039.2"/>
    <property type="gene ID" value="ENSOCUG00000023858.2"/>
</dbReference>
<reference evidence="2" key="2">
    <citation type="submission" date="2025-08" db="UniProtKB">
        <authorList>
            <consortium name="Ensembl"/>
        </authorList>
    </citation>
    <scope>IDENTIFICATION</scope>
    <source>
        <strain evidence="2">Thorbecke</strain>
    </source>
</reference>
<dbReference type="PaxDb" id="9986-ENSOCUP00000020039"/>
<protein>
    <submittedName>
        <fullName evidence="2">Uncharacterized protein</fullName>
    </submittedName>
</protein>
<feature type="region of interest" description="Disordered" evidence="1">
    <location>
        <begin position="1"/>
        <end position="29"/>
    </location>
</feature>
<organism evidence="2 3">
    <name type="scientific">Oryctolagus cuniculus</name>
    <name type="common">Rabbit</name>
    <dbReference type="NCBI Taxonomy" id="9986"/>
    <lineage>
        <taxon>Eukaryota</taxon>
        <taxon>Metazoa</taxon>
        <taxon>Chordata</taxon>
        <taxon>Craniata</taxon>
        <taxon>Vertebrata</taxon>
        <taxon>Euteleostomi</taxon>
        <taxon>Mammalia</taxon>
        <taxon>Eutheria</taxon>
        <taxon>Euarchontoglires</taxon>
        <taxon>Glires</taxon>
        <taxon>Lagomorpha</taxon>
        <taxon>Leporidae</taxon>
        <taxon>Oryctolagus</taxon>
    </lineage>
</organism>
<dbReference type="AlphaFoldDB" id="G1TSM1"/>
<evidence type="ECO:0000256" key="1">
    <source>
        <dbReference type="SAM" id="MobiDB-lite"/>
    </source>
</evidence>
<evidence type="ECO:0000313" key="2">
    <source>
        <dbReference type="Ensembl" id="ENSOCUP00000020039.2"/>
    </source>
</evidence>
<keyword evidence="3" id="KW-1185">Reference proteome</keyword>
<dbReference type="Bgee" id="ENSOCUG00000023858">
    <property type="expression patterns" value="Expressed in liver and 14 other cell types or tissues"/>
</dbReference>
<dbReference type="HOGENOM" id="CLU_176397_0_0_1"/>